<gene>
    <name evidence="2" type="ORF">FC756_26140</name>
</gene>
<evidence type="ECO:0000313" key="3">
    <source>
        <dbReference type="Proteomes" id="UP000308744"/>
    </source>
</evidence>
<protein>
    <submittedName>
        <fullName evidence="2">Uncharacterized protein</fullName>
    </submittedName>
</protein>
<keyword evidence="1" id="KW-1133">Transmembrane helix</keyword>
<name>A0A4U2Y0P8_9BACI</name>
<dbReference type="Proteomes" id="UP000308744">
    <property type="component" value="Unassembled WGS sequence"/>
</dbReference>
<dbReference type="EMBL" id="SZPU01000144">
    <property type="protein sequence ID" value="TKI53062.1"/>
    <property type="molecule type" value="Genomic_DNA"/>
</dbReference>
<feature type="transmembrane region" description="Helical" evidence="1">
    <location>
        <begin position="41"/>
        <end position="61"/>
    </location>
</feature>
<reference evidence="2 3" key="1">
    <citation type="submission" date="2019-04" db="EMBL/GenBank/DDBJ databases">
        <title>Lysinibacillus genome sequencing.</title>
        <authorList>
            <person name="Dunlap C."/>
        </authorList>
    </citation>
    <scope>NUCLEOTIDE SEQUENCE [LARGE SCALE GENOMIC DNA]</scope>
    <source>
        <strain evidence="2 3">CCTCC AB 2010389</strain>
    </source>
</reference>
<sequence>MIFFDLILIAISCISIPLIVAVMLDIFYAERKKVRFSLRRTSVWYMCVFALSFIPAVLLVTQLA</sequence>
<keyword evidence="3" id="KW-1185">Reference proteome</keyword>
<dbReference type="AlphaFoldDB" id="A0A4U2Y0P8"/>
<comment type="caution">
    <text evidence="2">The sequence shown here is derived from an EMBL/GenBank/DDBJ whole genome shotgun (WGS) entry which is preliminary data.</text>
</comment>
<evidence type="ECO:0000313" key="2">
    <source>
        <dbReference type="EMBL" id="TKI53062.1"/>
    </source>
</evidence>
<proteinExistence type="predicted"/>
<evidence type="ECO:0000256" key="1">
    <source>
        <dbReference type="SAM" id="Phobius"/>
    </source>
</evidence>
<keyword evidence="1" id="KW-0472">Membrane</keyword>
<accession>A0A4U2Y0P8</accession>
<dbReference type="RefSeq" id="WP_107896922.1">
    <property type="nucleotide sequence ID" value="NZ_PYWM01000027.1"/>
</dbReference>
<organism evidence="2 3">
    <name type="scientific">Lysinibacillus mangiferihumi</name>
    <dbReference type="NCBI Taxonomy" id="1130819"/>
    <lineage>
        <taxon>Bacteria</taxon>
        <taxon>Bacillati</taxon>
        <taxon>Bacillota</taxon>
        <taxon>Bacilli</taxon>
        <taxon>Bacillales</taxon>
        <taxon>Bacillaceae</taxon>
        <taxon>Lysinibacillus</taxon>
    </lineage>
</organism>
<keyword evidence="1" id="KW-0812">Transmembrane</keyword>
<feature type="transmembrane region" description="Helical" evidence="1">
    <location>
        <begin position="6"/>
        <end position="29"/>
    </location>
</feature>